<sequence>MEPSSSLKGDSDRFLMPLQALALFPHCATGRGLRHSADHSSLTALGRAAPLRAPSG</sequence>
<name>A0AA40SAS4_9ACTN</name>
<reference evidence="1 2" key="1">
    <citation type="submission" date="2020-08" db="EMBL/GenBank/DDBJ databases">
        <title>Genomic Encyclopedia of Type Strains, Phase III (KMG-III): the genomes of soil and plant-associated and newly described type strains.</title>
        <authorList>
            <person name="Whitman W."/>
        </authorList>
    </citation>
    <scope>NUCLEOTIDE SEQUENCE [LARGE SCALE GENOMIC DNA]</scope>
    <source>
        <strain evidence="1 2">CECT 3271</strain>
    </source>
</reference>
<gene>
    <name evidence="1" type="ORF">FHS33_001440</name>
</gene>
<dbReference type="Proteomes" id="UP000530412">
    <property type="component" value="Unassembled WGS sequence"/>
</dbReference>
<evidence type="ECO:0000313" key="1">
    <source>
        <dbReference type="EMBL" id="MBA8943046.1"/>
    </source>
</evidence>
<organism evidence="1 2">
    <name type="scientific">Streptomyces calvus</name>
    <dbReference type="NCBI Taxonomy" id="67282"/>
    <lineage>
        <taxon>Bacteria</taxon>
        <taxon>Bacillati</taxon>
        <taxon>Actinomycetota</taxon>
        <taxon>Actinomycetes</taxon>
        <taxon>Kitasatosporales</taxon>
        <taxon>Streptomycetaceae</taxon>
        <taxon>Streptomyces</taxon>
    </lineage>
</organism>
<accession>A0AA40SAS4</accession>
<proteinExistence type="predicted"/>
<dbReference type="AlphaFoldDB" id="A0AA40SAS4"/>
<protein>
    <submittedName>
        <fullName evidence="1">Uncharacterized protein</fullName>
    </submittedName>
</protein>
<comment type="caution">
    <text evidence="1">The sequence shown here is derived from an EMBL/GenBank/DDBJ whole genome shotgun (WGS) entry which is preliminary data.</text>
</comment>
<evidence type="ECO:0000313" key="2">
    <source>
        <dbReference type="Proteomes" id="UP000530412"/>
    </source>
</evidence>
<dbReference type="EMBL" id="JACJIE010000002">
    <property type="protein sequence ID" value="MBA8943046.1"/>
    <property type="molecule type" value="Genomic_DNA"/>
</dbReference>